<dbReference type="SUPFAM" id="SSF52833">
    <property type="entry name" value="Thioredoxin-like"/>
    <property type="match status" value="1"/>
</dbReference>
<comment type="caution">
    <text evidence="8">The sequence shown here is derived from an EMBL/GenBank/DDBJ whole genome shotgun (WGS) entry which is preliminary data.</text>
</comment>
<dbReference type="PANTHER" id="PTHR13887">
    <property type="entry name" value="GLUTATHIONE S-TRANSFERASE KAPPA"/>
    <property type="match status" value="1"/>
</dbReference>
<dbReference type="InterPro" id="IPR012336">
    <property type="entry name" value="Thioredoxin-like_fold"/>
</dbReference>
<keyword evidence="6" id="KW-0812">Transmembrane</keyword>
<evidence type="ECO:0000259" key="7">
    <source>
        <dbReference type="Pfam" id="PF13462"/>
    </source>
</evidence>
<keyword evidence="3" id="KW-0560">Oxidoreductase</keyword>
<evidence type="ECO:0000256" key="4">
    <source>
        <dbReference type="ARBA" id="ARBA00023157"/>
    </source>
</evidence>
<dbReference type="Pfam" id="PF13462">
    <property type="entry name" value="Thioredoxin_4"/>
    <property type="match status" value="1"/>
</dbReference>
<evidence type="ECO:0000256" key="6">
    <source>
        <dbReference type="SAM" id="Phobius"/>
    </source>
</evidence>
<dbReference type="GO" id="GO:0016491">
    <property type="term" value="F:oxidoreductase activity"/>
    <property type="evidence" value="ECO:0007669"/>
    <property type="project" value="UniProtKB-KW"/>
</dbReference>
<keyword evidence="4" id="KW-1015">Disulfide bond</keyword>
<gene>
    <name evidence="8" type="ORF">US68_C0007G0003</name>
</gene>
<evidence type="ECO:0000256" key="2">
    <source>
        <dbReference type="ARBA" id="ARBA00022729"/>
    </source>
</evidence>
<protein>
    <submittedName>
        <fullName evidence="8">DSBA oxidoreductase</fullName>
    </submittedName>
</protein>
<dbReference type="InterPro" id="IPR036249">
    <property type="entry name" value="Thioredoxin-like_sf"/>
</dbReference>
<dbReference type="AlphaFoldDB" id="A0A0G0IGX4"/>
<reference evidence="8 9" key="1">
    <citation type="journal article" date="2015" name="Nature">
        <title>rRNA introns, odd ribosomes, and small enigmatic genomes across a large radiation of phyla.</title>
        <authorList>
            <person name="Brown C.T."/>
            <person name="Hug L.A."/>
            <person name="Thomas B.C."/>
            <person name="Sharon I."/>
            <person name="Castelle C.J."/>
            <person name="Singh A."/>
            <person name="Wilkins M.J."/>
            <person name="Williams K.H."/>
            <person name="Banfield J.F."/>
        </authorList>
    </citation>
    <scope>NUCLEOTIDE SEQUENCE [LARGE SCALE GENOMIC DNA]</scope>
</reference>
<evidence type="ECO:0000256" key="1">
    <source>
        <dbReference type="ARBA" id="ARBA00005791"/>
    </source>
</evidence>
<feature type="domain" description="Thioredoxin-like fold" evidence="7">
    <location>
        <begin position="118"/>
        <end position="251"/>
    </location>
</feature>
<dbReference type="Gene3D" id="3.40.30.10">
    <property type="entry name" value="Glutaredoxin"/>
    <property type="match status" value="1"/>
</dbReference>
<keyword evidence="2" id="KW-0732">Signal</keyword>
<evidence type="ECO:0000256" key="5">
    <source>
        <dbReference type="ARBA" id="ARBA00023284"/>
    </source>
</evidence>
<keyword evidence="5" id="KW-0676">Redox-active center</keyword>
<accession>A0A0G0IGX4</accession>
<organism evidence="8 9">
    <name type="scientific">Candidatus Shapirobacteria bacterium GW2011_GWE1_38_10</name>
    <dbReference type="NCBI Taxonomy" id="1618488"/>
    <lineage>
        <taxon>Bacteria</taxon>
        <taxon>Candidatus Shapironibacteriota</taxon>
    </lineage>
</organism>
<comment type="similarity">
    <text evidence="1">Belongs to the thioredoxin family. DsbA subfamily.</text>
</comment>
<proteinExistence type="inferred from homology"/>
<name>A0A0G0IGX4_9BACT</name>
<evidence type="ECO:0000313" key="8">
    <source>
        <dbReference type="EMBL" id="KKQ50240.1"/>
    </source>
</evidence>
<feature type="transmembrane region" description="Helical" evidence="6">
    <location>
        <begin position="6"/>
        <end position="23"/>
    </location>
</feature>
<dbReference type="EMBL" id="LBTX01000007">
    <property type="protein sequence ID" value="KKQ50240.1"/>
    <property type="molecule type" value="Genomic_DNA"/>
</dbReference>
<keyword evidence="6" id="KW-1133">Transmembrane helix</keyword>
<sequence>MSKETIIVLLLVVAAFFGGYYFSKSEGAKGTPTVATPTGAQQAVTEVTIDQVKALFNDKNIVFGDKNSKLLIAEFSDPSCPFCHVAAGTNSELNKEMGSQFILKADGGTYVAPEIEIKKLVDSGKAGFVWLYANGHGNGELATQALYCANESGKFWQVHDKLMTQEGYELINTTVKNDKTKSGVMADFLKGAIDSNTLKDCIDSEKYASRLAEDMATASQMGFEGTPYFILNTTRFAGAYSFTDMQSVVDEAI</sequence>
<dbReference type="PANTHER" id="PTHR13887:SF14">
    <property type="entry name" value="DISULFIDE BOND FORMATION PROTEIN D"/>
    <property type="match status" value="1"/>
</dbReference>
<evidence type="ECO:0000313" key="9">
    <source>
        <dbReference type="Proteomes" id="UP000034231"/>
    </source>
</evidence>
<dbReference type="Proteomes" id="UP000034231">
    <property type="component" value="Unassembled WGS sequence"/>
</dbReference>
<evidence type="ECO:0000256" key="3">
    <source>
        <dbReference type="ARBA" id="ARBA00023002"/>
    </source>
</evidence>
<keyword evidence="6" id="KW-0472">Membrane</keyword>